<comment type="caution">
    <text evidence="10">The sequence shown here is derived from an EMBL/GenBank/DDBJ whole genome shotgun (WGS) entry which is preliminary data.</text>
</comment>
<feature type="transmembrane region" description="Helical" evidence="8">
    <location>
        <begin position="395"/>
        <end position="416"/>
    </location>
</feature>
<feature type="non-terminal residue" evidence="10">
    <location>
        <position position="1"/>
    </location>
</feature>
<dbReference type="PROSITE" id="PS00217">
    <property type="entry name" value="SUGAR_TRANSPORT_2"/>
    <property type="match status" value="1"/>
</dbReference>
<dbReference type="FunFam" id="1.20.1250.20:FF:000044">
    <property type="entry name" value="Hexose transporter Hxt3p"/>
    <property type="match status" value="1"/>
</dbReference>
<evidence type="ECO:0000256" key="6">
    <source>
        <dbReference type="ARBA" id="ARBA00023136"/>
    </source>
</evidence>
<dbReference type="NCBIfam" id="TIGR00879">
    <property type="entry name" value="SP"/>
    <property type="match status" value="1"/>
</dbReference>
<feature type="transmembrane region" description="Helical" evidence="8">
    <location>
        <begin position="20"/>
        <end position="41"/>
    </location>
</feature>
<dbReference type="AlphaFoldDB" id="A0A0L0N2R0"/>
<sequence>EPLKEAQTQFAGRALHSTIPYYFISLTIPLCSLLPFLPALFPLRCSLTTGYFYSDCECSYEITMGLFKRRAPPEAQLSKAGINKGDNSDVLSEQKVTPLACVLGAVASLGGFIFGYVSGQISGFFLMEDYARRFGSRQSDGSYIFSAARQGTIVSLLSVGSLFGALIAGKMADTIGRRLTISASAFFTCVGTVIEISSSTHWAQFAVGRLVTGLSIGSMSVVVPMYQSESTPAVLRGVIISSYQLLITLGIWTAEMVNWGTESTESSASWRIPNGLSFAWALILGTSILFLPESPRYAYSRGRVDEARISIARLSGLAPDSAGVNHQIADIQSKIDEESESAVEFHWIEIFTGPRMLYRTILGITLQAGQQLTGANFFFYFGTTVFAATGISNSYATQIILGSVNVFCTIVGLWIVKRFGRRVTLMGGAAWMMMCFLVYAFVGHFALDHDNPMLTPKAGSALVTFSCLAIAAFAVSWGPLVWTVNAELYPLRYRSACMGLATASNWFWNFTRFITDKIDYLYGLVFAGCCAALVVIVFFFLIESKDRTLEEIDTMYVRHVNAIKSSDWDTSDYHQEVRRLSNARAETGS</sequence>
<evidence type="ECO:0000259" key="9">
    <source>
        <dbReference type="PROSITE" id="PS50850"/>
    </source>
</evidence>
<evidence type="ECO:0000313" key="11">
    <source>
        <dbReference type="Proteomes" id="UP000036947"/>
    </source>
</evidence>
<dbReference type="Proteomes" id="UP000036947">
    <property type="component" value="Unassembled WGS sequence"/>
</dbReference>
<evidence type="ECO:0000256" key="3">
    <source>
        <dbReference type="ARBA" id="ARBA00022448"/>
    </source>
</evidence>
<dbReference type="PROSITE" id="PS50850">
    <property type="entry name" value="MFS"/>
    <property type="match status" value="1"/>
</dbReference>
<evidence type="ECO:0000256" key="2">
    <source>
        <dbReference type="ARBA" id="ARBA00010992"/>
    </source>
</evidence>
<feature type="transmembrane region" description="Helical" evidence="8">
    <location>
        <begin position="520"/>
        <end position="542"/>
    </location>
</feature>
<dbReference type="InterPro" id="IPR005829">
    <property type="entry name" value="Sugar_transporter_CS"/>
</dbReference>
<dbReference type="InterPro" id="IPR020846">
    <property type="entry name" value="MFS_dom"/>
</dbReference>
<evidence type="ECO:0000313" key="10">
    <source>
        <dbReference type="EMBL" id="KND88294.1"/>
    </source>
</evidence>
<evidence type="ECO:0000256" key="1">
    <source>
        <dbReference type="ARBA" id="ARBA00004141"/>
    </source>
</evidence>
<feature type="domain" description="Major facilitator superfamily (MFS) profile" evidence="9">
    <location>
        <begin position="103"/>
        <end position="545"/>
    </location>
</feature>
<evidence type="ECO:0000256" key="7">
    <source>
        <dbReference type="RuleBase" id="RU003346"/>
    </source>
</evidence>
<protein>
    <submittedName>
        <fullName evidence="10">Low-affinity glucose transporter HXT1</fullName>
    </submittedName>
</protein>
<organism evidence="10 11">
    <name type="scientific">Tolypocladium ophioglossoides (strain CBS 100239)</name>
    <name type="common">Snaketongue truffleclub</name>
    <name type="synonym">Elaphocordyceps ophioglossoides</name>
    <dbReference type="NCBI Taxonomy" id="1163406"/>
    <lineage>
        <taxon>Eukaryota</taxon>
        <taxon>Fungi</taxon>
        <taxon>Dikarya</taxon>
        <taxon>Ascomycota</taxon>
        <taxon>Pezizomycotina</taxon>
        <taxon>Sordariomycetes</taxon>
        <taxon>Hypocreomycetidae</taxon>
        <taxon>Hypocreales</taxon>
        <taxon>Ophiocordycipitaceae</taxon>
        <taxon>Tolypocladium</taxon>
    </lineage>
</organism>
<keyword evidence="5 8" id="KW-1133">Transmembrane helix</keyword>
<dbReference type="InterPro" id="IPR050360">
    <property type="entry name" value="MFS_Sugar_Transporters"/>
</dbReference>
<evidence type="ECO:0000256" key="4">
    <source>
        <dbReference type="ARBA" id="ARBA00022692"/>
    </source>
</evidence>
<dbReference type="STRING" id="1163406.A0A0L0N2R0"/>
<feature type="transmembrane region" description="Helical" evidence="8">
    <location>
        <begin position="272"/>
        <end position="291"/>
    </location>
</feature>
<keyword evidence="3 7" id="KW-0813">Transport</keyword>
<feature type="transmembrane region" description="Helical" evidence="8">
    <location>
        <begin position="233"/>
        <end position="252"/>
    </location>
</feature>
<dbReference type="PANTHER" id="PTHR48022">
    <property type="entry name" value="PLASTIDIC GLUCOSE TRANSPORTER 4"/>
    <property type="match status" value="1"/>
</dbReference>
<dbReference type="EMBL" id="LFRF01000027">
    <property type="protein sequence ID" value="KND88294.1"/>
    <property type="molecule type" value="Genomic_DNA"/>
</dbReference>
<feature type="transmembrane region" description="Helical" evidence="8">
    <location>
        <begin position="423"/>
        <end position="442"/>
    </location>
</feature>
<keyword evidence="10" id="KW-0762">Sugar transport</keyword>
<dbReference type="InterPro" id="IPR036259">
    <property type="entry name" value="MFS_trans_sf"/>
</dbReference>
<evidence type="ECO:0000256" key="5">
    <source>
        <dbReference type="ARBA" id="ARBA00022989"/>
    </source>
</evidence>
<proteinExistence type="inferred from homology"/>
<accession>A0A0L0N2R0</accession>
<keyword evidence="4 8" id="KW-0812">Transmembrane</keyword>
<feature type="transmembrane region" description="Helical" evidence="8">
    <location>
        <begin position="179"/>
        <end position="196"/>
    </location>
</feature>
<keyword evidence="11" id="KW-1185">Reference proteome</keyword>
<gene>
    <name evidence="10" type="ORF">TOPH_07094</name>
</gene>
<feature type="transmembrane region" description="Helical" evidence="8">
    <location>
        <begin position="202"/>
        <end position="226"/>
    </location>
</feature>
<dbReference type="CDD" id="cd17356">
    <property type="entry name" value="MFS_HXT"/>
    <property type="match status" value="1"/>
</dbReference>
<name>A0A0L0N2R0_TOLOC</name>
<dbReference type="PANTHER" id="PTHR48022:SF92">
    <property type="entry name" value="LOW AFFINITY GLUCOSE TRANSPORTER MSTE"/>
    <property type="match status" value="1"/>
</dbReference>
<comment type="similarity">
    <text evidence="2 7">Belongs to the major facilitator superfamily. Sugar transporter (TC 2.A.1.1) family.</text>
</comment>
<evidence type="ECO:0000256" key="8">
    <source>
        <dbReference type="SAM" id="Phobius"/>
    </source>
</evidence>
<reference evidence="10 11" key="1">
    <citation type="journal article" date="2015" name="BMC Genomics">
        <title>The genome of the truffle-parasite Tolypocladium ophioglossoides and the evolution of antifungal peptaibiotics.</title>
        <authorList>
            <person name="Quandt C.A."/>
            <person name="Bushley K.E."/>
            <person name="Spatafora J.W."/>
        </authorList>
    </citation>
    <scope>NUCLEOTIDE SEQUENCE [LARGE SCALE GENOMIC DNA]</scope>
    <source>
        <strain evidence="10 11">CBS 100239</strain>
    </source>
</reference>
<feature type="transmembrane region" description="Helical" evidence="8">
    <location>
        <begin position="462"/>
        <end position="484"/>
    </location>
</feature>
<dbReference type="GO" id="GO:0016020">
    <property type="term" value="C:membrane"/>
    <property type="evidence" value="ECO:0007669"/>
    <property type="project" value="UniProtKB-SubCell"/>
</dbReference>
<dbReference type="InterPro" id="IPR005828">
    <property type="entry name" value="MFS_sugar_transport-like"/>
</dbReference>
<dbReference type="PRINTS" id="PR00171">
    <property type="entry name" value="SUGRTRNSPORT"/>
</dbReference>
<comment type="subcellular location">
    <subcellularLocation>
        <location evidence="1">Membrane</location>
        <topology evidence="1">Multi-pass membrane protein</topology>
    </subcellularLocation>
</comment>
<dbReference type="GO" id="GO:0005351">
    <property type="term" value="F:carbohydrate:proton symporter activity"/>
    <property type="evidence" value="ECO:0007669"/>
    <property type="project" value="TreeGrafter"/>
</dbReference>
<feature type="transmembrane region" description="Helical" evidence="8">
    <location>
        <begin position="361"/>
        <end position="383"/>
    </location>
</feature>
<dbReference type="Gene3D" id="1.20.1250.20">
    <property type="entry name" value="MFS general substrate transporter like domains"/>
    <property type="match status" value="1"/>
</dbReference>
<dbReference type="SUPFAM" id="SSF103473">
    <property type="entry name" value="MFS general substrate transporter"/>
    <property type="match status" value="1"/>
</dbReference>
<dbReference type="Pfam" id="PF00083">
    <property type="entry name" value="Sugar_tr"/>
    <property type="match status" value="1"/>
</dbReference>
<keyword evidence="6 8" id="KW-0472">Membrane</keyword>
<dbReference type="OrthoDB" id="5141738at2759"/>
<feature type="transmembrane region" description="Helical" evidence="8">
    <location>
        <begin position="99"/>
        <end position="127"/>
    </location>
</feature>
<dbReference type="InterPro" id="IPR003663">
    <property type="entry name" value="Sugar/inositol_transpt"/>
</dbReference>